<accession>A0A6J1NBV7</accession>
<dbReference type="OrthoDB" id="7458998at2759"/>
<dbReference type="RefSeq" id="XP_023942493.1">
    <property type="nucleotide sequence ID" value="XM_024086725.2"/>
</dbReference>
<protein>
    <submittedName>
        <fullName evidence="2">Uncharacterized protein LOC112049007 isoform X1</fullName>
    </submittedName>
</protein>
<dbReference type="Pfam" id="PF03392">
    <property type="entry name" value="OS-D"/>
    <property type="match status" value="1"/>
</dbReference>
<evidence type="ECO:0000313" key="2">
    <source>
        <dbReference type="RefSeq" id="XP_023942493.1"/>
    </source>
</evidence>
<dbReference type="SUPFAM" id="SSF100910">
    <property type="entry name" value="Chemosensory protein Csp2"/>
    <property type="match status" value="1"/>
</dbReference>
<dbReference type="Proteomes" id="UP001652582">
    <property type="component" value="Chromosome 20"/>
</dbReference>
<keyword evidence="1" id="KW-1185">Reference proteome</keyword>
<dbReference type="KEGG" id="bany:112049007"/>
<dbReference type="InterPro" id="IPR036682">
    <property type="entry name" value="OS_D_A10/PebIII_sf"/>
</dbReference>
<dbReference type="Gene3D" id="1.10.2080.10">
    <property type="entry name" value="Insect odorant-binding protein A10/Ejaculatory bulb-specific protein 3"/>
    <property type="match status" value="1"/>
</dbReference>
<proteinExistence type="predicted"/>
<gene>
    <name evidence="2" type="primary">LOC112049007</name>
</gene>
<organism evidence="1 2">
    <name type="scientific">Bicyclus anynana</name>
    <name type="common">Squinting bush brown butterfly</name>
    <dbReference type="NCBI Taxonomy" id="110368"/>
    <lineage>
        <taxon>Eukaryota</taxon>
        <taxon>Metazoa</taxon>
        <taxon>Ecdysozoa</taxon>
        <taxon>Arthropoda</taxon>
        <taxon>Hexapoda</taxon>
        <taxon>Insecta</taxon>
        <taxon>Pterygota</taxon>
        <taxon>Neoptera</taxon>
        <taxon>Endopterygota</taxon>
        <taxon>Lepidoptera</taxon>
        <taxon>Glossata</taxon>
        <taxon>Ditrysia</taxon>
        <taxon>Papilionoidea</taxon>
        <taxon>Nymphalidae</taxon>
        <taxon>Satyrinae</taxon>
        <taxon>Satyrini</taxon>
        <taxon>Mycalesina</taxon>
        <taxon>Bicyclus</taxon>
    </lineage>
</organism>
<dbReference type="GeneID" id="112049007"/>
<dbReference type="AlphaFoldDB" id="A0A6J1NBV7"/>
<dbReference type="InterPro" id="IPR005055">
    <property type="entry name" value="A10/PebIII"/>
</dbReference>
<evidence type="ECO:0000313" key="1">
    <source>
        <dbReference type="Proteomes" id="UP001652582"/>
    </source>
</evidence>
<reference evidence="2" key="1">
    <citation type="submission" date="2025-08" db="UniProtKB">
        <authorList>
            <consortium name="RefSeq"/>
        </authorList>
    </citation>
    <scope>IDENTIFICATION</scope>
</reference>
<name>A0A6J1NBV7_BICAN</name>
<sequence length="235" mass="26580">MCTLNTVPINLIFGSRIITSKHCLISLQSIYHHLTFVPQSGTMWLTLLIVFFVTSALSDITAPGIERSLPDGVTSLGYNVVYGDEDLTVINQVVGEEEKWNSVRKDSDLLRELPPLPAQDVKCLMSVDRYCSKDMGKMKSILIQALKDDCAKCNAIEKQKAGKIVASMLAHDPTAWKLFLTRSALQILPKKKLPKRTKPRYRSIGDPEYILQTKHRYTMPGFNVRVKRFVAEKIR</sequence>